<dbReference type="Proteomes" id="UP000469558">
    <property type="component" value="Unassembled WGS sequence"/>
</dbReference>
<dbReference type="AlphaFoldDB" id="A0A8T9BUT5"/>
<dbReference type="PANTHER" id="PTHR24305:SF227">
    <property type="entry name" value="P450, PUTATIVE (EUROFUNG)-RELATED"/>
    <property type="match status" value="1"/>
</dbReference>
<gene>
    <name evidence="2" type="primary">FUM15_2</name>
    <name evidence="2" type="ORF">LSUE1_G008974</name>
</gene>
<keyword evidence="1" id="KW-0472">Membrane</keyword>
<dbReference type="GO" id="GO:0016705">
    <property type="term" value="F:oxidoreductase activity, acting on paired donors, with incorporation or reduction of molecular oxygen"/>
    <property type="evidence" value="ECO:0007669"/>
    <property type="project" value="InterPro"/>
</dbReference>
<keyword evidence="1" id="KW-0812">Transmembrane</keyword>
<feature type="transmembrane region" description="Helical" evidence="1">
    <location>
        <begin position="35"/>
        <end position="57"/>
    </location>
</feature>
<proteinExistence type="predicted"/>
<name>A0A8T9BUT5_9HELO</name>
<dbReference type="InterPro" id="IPR002401">
    <property type="entry name" value="Cyt_P450_E_grp-I"/>
</dbReference>
<organism evidence="2 3">
    <name type="scientific">Lachnellula suecica</name>
    <dbReference type="NCBI Taxonomy" id="602035"/>
    <lineage>
        <taxon>Eukaryota</taxon>
        <taxon>Fungi</taxon>
        <taxon>Dikarya</taxon>
        <taxon>Ascomycota</taxon>
        <taxon>Pezizomycotina</taxon>
        <taxon>Leotiomycetes</taxon>
        <taxon>Helotiales</taxon>
        <taxon>Lachnaceae</taxon>
        <taxon>Lachnellula</taxon>
    </lineage>
</organism>
<evidence type="ECO:0000313" key="2">
    <source>
        <dbReference type="EMBL" id="TVY62299.1"/>
    </source>
</evidence>
<evidence type="ECO:0000313" key="3">
    <source>
        <dbReference type="Proteomes" id="UP000469558"/>
    </source>
</evidence>
<sequence length="479" mass="53656">MSDLPWKSLTTVSALATYVLVEHQSHLLLFSRPSYLGTFCQLWSFGFLVFAFWKVVIYHRFISPLRHIPTAKGGSWWNGHFGTILAKPTGIPQLEWINSIPNDGLIRYMGMFNSERLVVVSPKALSEVLTTSSYDFIKPSNVTTTLGRVLGVGVLLAEGDEHKFQRKNLMPAFAFRHVKDLYPVFWEKSREAVQKMTEQVKAGGDPPVKDSKDDSKYLEKSVSTDGVPVIEAGEWASRATLDIIGVAGMGQDFNAIQDPDNLLSTTYRKIFKPSRGAMLMGLMNLFLPGWLVKAIPMKRNEDLNSAANIIRETCRQLVHSKKQKLEKSELTDVDILSVALESGAFTDENLVDQLMTFLAAGHETTSTAMTWAIYMLCLNPDMQTRLRAEIHENLPSINANSSVTSQQIDHMPYLNAVCSEVLRYWSPVALTPRRAARDTTIVGQRIPKDTRIMLVPWAVNKSESLWGRRAEIQPGPLAA</sequence>
<reference evidence="2 3" key="1">
    <citation type="submission" date="2018-05" db="EMBL/GenBank/DDBJ databases">
        <title>Genome sequencing and assembly of the regulated plant pathogen Lachnellula willkommii and related sister species for the development of diagnostic species identification markers.</title>
        <authorList>
            <person name="Giroux E."/>
            <person name="Bilodeau G."/>
        </authorList>
    </citation>
    <scope>NUCLEOTIDE SEQUENCE [LARGE SCALE GENOMIC DNA]</scope>
    <source>
        <strain evidence="2 3">CBS 268.59</strain>
    </source>
</reference>
<feature type="transmembrane region" description="Helical" evidence="1">
    <location>
        <begin position="277"/>
        <end position="295"/>
    </location>
</feature>
<dbReference type="InterPro" id="IPR001128">
    <property type="entry name" value="Cyt_P450"/>
</dbReference>
<dbReference type="GO" id="GO:0004497">
    <property type="term" value="F:monooxygenase activity"/>
    <property type="evidence" value="ECO:0007669"/>
    <property type="project" value="UniProtKB-KW"/>
</dbReference>
<dbReference type="OrthoDB" id="1470350at2759"/>
<dbReference type="Gene3D" id="1.10.630.10">
    <property type="entry name" value="Cytochrome P450"/>
    <property type="match status" value="1"/>
</dbReference>
<dbReference type="InterPro" id="IPR050121">
    <property type="entry name" value="Cytochrome_P450_monoxygenase"/>
</dbReference>
<dbReference type="GO" id="GO:0005506">
    <property type="term" value="F:iron ion binding"/>
    <property type="evidence" value="ECO:0007669"/>
    <property type="project" value="InterPro"/>
</dbReference>
<evidence type="ECO:0000256" key="1">
    <source>
        <dbReference type="SAM" id="Phobius"/>
    </source>
</evidence>
<dbReference type="CDD" id="cd11069">
    <property type="entry name" value="CYP_FUM15-like"/>
    <property type="match status" value="1"/>
</dbReference>
<dbReference type="PANTHER" id="PTHR24305">
    <property type="entry name" value="CYTOCHROME P450"/>
    <property type="match status" value="1"/>
</dbReference>
<dbReference type="SUPFAM" id="SSF48264">
    <property type="entry name" value="Cytochrome P450"/>
    <property type="match status" value="1"/>
</dbReference>
<keyword evidence="2" id="KW-0560">Oxidoreductase</keyword>
<accession>A0A8T9BUT5</accession>
<keyword evidence="1" id="KW-1133">Transmembrane helix</keyword>
<keyword evidence="3" id="KW-1185">Reference proteome</keyword>
<dbReference type="PRINTS" id="PR00385">
    <property type="entry name" value="P450"/>
</dbReference>
<dbReference type="GO" id="GO:0020037">
    <property type="term" value="F:heme binding"/>
    <property type="evidence" value="ECO:0007669"/>
    <property type="project" value="InterPro"/>
</dbReference>
<feature type="non-terminal residue" evidence="2">
    <location>
        <position position="1"/>
    </location>
</feature>
<protein>
    <submittedName>
        <fullName evidence="2">Cytochrome P450 monooxygenase FUM15</fullName>
    </submittedName>
</protein>
<dbReference type="PRINTS" id="PR00463">
    <property type="entry name" value="EP450I"/>
</dbReference>
<dbReference type="Pfam" id="PF00067">
    <property type="entry name" value="p450"/>
    <property type="match status" value="1"/>
</dbReference>
<keyword evidence="2" id="KW-0503">Monooxygenase</keyword>
<dbReference type="InterPro" id="IPR036396">
    <property type="entry name" value="Cyt_P450_sf"/>
</dbReference>
<dbReference type="EMBL" id="QGMK01002005">
    <property type="protein sequence ID" value="TVY62299.1"/>
    <property type="molecule type" value="Genomic_DNA"/>
</dbReference>
<comment type="caution">
    <text evidence="2">The sequence shown here is derived from an EMBL/GenBank/DDBJ whole genome shotgun (WGS) entry which is preliminary data.</text>
</comment>